<dbReference type="AlphaFoldDB" id="F9WNJ6"/>
<dbReference type="VEuPathDB" id="TriTrypDB:TvY486_0018220"/>
<dbReference type="Proteomes" id="UP000009027">
    <property type="component" value="Unassembled WGS sequence"/>
</dbReference>
<keyword evidence="3" id="KW-1185">Reference proteome</keyword>
<feature type="transmembrane region" description="Helical" evidence="1">
    <location>
        <begin position="20"/>
        <end position="40"/>
    </location>
</feature>
<sequence length="112" mass="12762">MEMMCRGDELHIAQKKKKRVFIIVACRGVLIFGGFCAAVTSTHRDMWLGAMAVETVRRRWLLRPLFLHLLLSAGLLVHLEGNFSSKHPAVCFQFCHATSRPTPHHAICFLLY</sequence>
<evidence type="ECO:0000313" key="2">
    <source>
        <dbReference type="EMBL" id="CCD19114.1"/>
    </source>
</evidence>
<proteinExistence type="predicted"/>
<keyword evidence="1" id="KW-0472">Membrane</keyword>
<keyword evidence="1" id="KW-1133">Transmembrane helix</keyword>
<reference evidence="2 3" key="1">
    <citation type="journal article" date="2012" name="Proc. Natl. Acad. Sci. U.S.A.">
        <title>Antigenic diversity is generated by distinct evolutionary mechanisms in African trypanosome species.</title>
        <authorList>
            <person name="Jackson A.P."/>
            <person name="Berry A."/>
            <person name="Aslett M."/>
            <person name="Allison H.C."/>
            <person name="Burton P."/>
            <person name="Vavrova-Anderson J."/>
            <person name="Brown R."/>
            <person name="Browne H."/>
            <person name="Corton N."/>
            <person name="Hauser H."/>
            <person name="Gamble J."/>
            <person name="Gilderthorp R."/>
            <person name="Marcello L."/>
            <person name="McQuillan J."/>
            <person name="Otto T.D."/>
            <person name="Quail M.A."/>
            <person name="Sanders M.J."/>
            <person name="van Tonder A."/>
            <person name="Ginger M.L."/>
            <person name="Field M.C."/>
            <person name="Barry J.D."/>
            <person name="Hertz-Fowler C."/>
            <person name="Berriman M."/>
        </authorList>
    </citation>
    <scope>NUCLEOTIDE SEQUENCE</scope>
    <source>
        <strain evidence="2 3">Y486</strain>
    </source>
</reference>
<name>F9WNJ6_TRYVY</name>
<evidence type="ECO:0000256" key="1">
    <source>
        <dbReference type="SAM" id="Phobius"/>
    </source>
</evidence>
<dbReference type="EMBL" id="CAEX01002639">
    <property type="protein sequence ID" value="CCD19114.1"/>
    <property type="molecule type" value="Genomic_DNA"/>
</dbReference>
<evidence type="ECO:0000313" key="3">
    <source>
        <dbReference type="Proteomes" id="UP000009027"/>
    </source>
</evidence>
<keyword evidence="1" id="KW-0812">Transmembrane</keyword>
<accession>F9WNJ6</accession>
<gene>
    <name evidence="2" type="ORF">TvY486_0018220</name>
</gene>
<organism evidence="2 3">
    <name type="scientific">Trypanosoma vivax (strain Y486)</name>
    <dbReference type="NCBI Taxonomy" id="1055687"/>
    <lineage>
        <taxon>Eukaryota</taxon>
        <taxon>Discoba</taxon>
        <taxon>Euglenozoa</taxon>
        <taxon>Kinetoplastea</taxon>
        <taxon>Metakinetoplastina</taxon>
        <taxon>Trypanosomatida</taxon>
        <taxon>Trypanosomatidae</taxon>
        <taxon>Trypanosoma</taxon>
        <taxon>Duttonella</taxon>
    </lineage>
</organism>
<protein>
    <submittedName>
        <fullName evidence="2">Uncharacterized protein</fullName>
    </submittedName>
</protein>